<name>A0ACC5T1Y7_ENSAD</name>
<keyword evidence="2" id="KW-1185">Reference proteome</keyword>
<protein>
    <submittedName>
        <fullName evidence="1">Transposase</fullName>
    </submittedName>
</protein>
<evidence type="ECO:0000313" key="1">
    <source>
        <dbReference type="EMBL" id="MBP1874924.1"/>
    </source>
</evidence>
<dbReference type="EMBL" id="JAGGJR010000008">
    <property type="protein sequence ID" value="MBP1874924.1"/>
    <property type="molecule type" value="Genomic_DNA"/>
</dbReference>
<organism evidence="1 2">
    <name type="scientific">Ensifer adhaerens</name>
    <name type="common">Sinorhizobium morelense</name>
    <dbReference type="NCBI Taxonomy" id="106592"/>
    <lineage>
        <taxon>Bacteria</taxon>
        <taxon>Pseudomonadati</taxon>
        <taxon>Pseudomonadota</taxon>
        <taxon>Alphaproteobacteria</taxon>
        <taxon>Hyphomicrobiales</taxon>
        <taxon>Rhizobiaceae</taxon>
        <taxon>Sinorhizobium/Ensifer group</taxon>
        <taxon>Ensifer</taxon>
    </lineage>
</organism>
<evidence type="ECO:0000313" key="2">
    <source>
        <dbReference type="Proteomes" id="UP000823773"/>
    </source>
</evidence>
<gene>
    <name evidence="1" type="ORF">J2Z19_004657</name>
</gene>
<sequence length="122" mass="13835">MLADALGRPLRIIVTAGQVGDITQAPALLEGQSGDAVLADKAYDSNALRQIIASIGAEAVIPSNRSRKIIIPHDEAAYTHRNRIERCFNRMKHFRRFATRYDRRTIHFEGFLYLLAAMLWLR</sequence>
<accession>A0ACC5T1Y7</accession>
<reference evidence="1" key="1">
    <citation type="submission" date="2021-03" db="EMBL/GenBank/DDBJ databases">
        <title>Genomic Encyclopedia of Type Strains, Phase IV (KMG-IV): sequencing the most valuable type-strain genomes for metagenomic binning, comparative biology and taxonomic classification.</title>
        <authorList>
            <person name="Goeker M."/>
        </authorList>
    </citation>
    <scope>NUCLEOTIDE SEQUENCE</scope>
    <source>
        <strain evidence="1">DSM 18131</strain>
    </source>
</reference>
<comment type="caution">
    <text evidence="1">The sequence shown here is derived from an EMBL/GenBank/DDBJ whole genome shotgun (WGS) entry which is preliminary data.</text>
</comment>
<proteinExistence type="predicted"/>
<dbReference type="Proteomes" id="UP000823773">
    <property type="component" value="Unassembled WGS sequence"/>
</dbReference>